<dbReference type="NCBIfam" id="NF001813">
    <property type="entry name" value="PRK00549.1"/>
    <property type="match status" value="1"/>
</dbReference>
<dbReference type="SUPFAM" id="SSF53218">
    <property type="entry name" value="Molybdenum cofactor biosynthesis proteins"/>
    <property type="match status" value="1"/>
</dbReference>
<organism evidence="3 4">
    <name type="scientific">Nibribacter ruber</name>
    <dbReference type="NCBI Taxonomy" id="2698458"/>
    <lineage>
        <taxon>Bacteria</taxon>
        <taxon>Pseudomonadati</taxon>
        <taxon>Bacteroidota</taxon>
        <taxon>Cytophagia</taxon>
        <taxon>Cytophagales</taxon>
        <taxon>Hymenobacteraceae</taxon>
        <taxon>Nibribacter</taxon>
    </lineage>
</organism>
<keyword evidence="4" id="KW-1185">Reference proteome</keyword>
<dbReference type="Gene3D" id="3.90.950.20">
    <property type="entry name" value="CinA-like"/>
    <property type="match status" value="1"/>
</dbReference>
<dbReference type="Gene3D" id="3.30.70.2860">
    <property type="match status" value="1"/>
</dbReference>
<feature type="domain" description="MoaB/Mog" evidence="2">
    <location>
        <begin position="8"/>
        <end position="175"/>
    </location>
</feature>
<dbReference type="InterPro" id="IPR001453">
    <property type="entry name" value="MoaB/Mog_dom"/>
</dbReference>
<dbReference type="SMART" id="SM00852">
    <property type="entry name" value="MoCF_biosynth"/>
    <property type="match status" value="1"/>
</dbReference>
<dbReference type="InterPro" id="IPR008135">
    <property type="entry name" value="Competence-induced_CinA"/>
</dbReference>
<dbReference type="PANTHER" id="PTHR13939">
    <property type="entry name" value="NICOTINAMIDE-NUCLEOTIDE AMIDOHYDROLASE PNCC"/>
    <property type="match status" value="1"/>
</dbReference>
<dbReference type="Proteomes" id="UP000464214">
    <property type="component" value="Chromosome"/>
</dbReference>
<gene>
    <name evidence="3" type="ORF">GU926_16180</name>
</gene>
<accession>A0A6P1P3B0</accession>
<sequence length="420" mass="45961">MKQEVSAEIITIGDELLYGQVVDTNSAWMGEELGKIGIKVKQITSISDSPDAIEEALDIAKTRAQVILMTGGLGPTKDDLTKHTLTKYFKTHLQLHQPSLDNVVAIFKKYNRPLTVTNQQQAYLPATCTPILNTLGTAPGMLFEENEHIIVSMPGVPFEMKGMMTNDILPYLQAHFQLPEINHKVIQTIGLGESFLADTISDWEDNLPTNLKLAYLPNLSGVRLRLTGVYNGIDDLEDQMMREVGKLSDLIPEYIFGYGEISLEETVGMLLNGRNYTISTAESCTGGLIGHKLTSVPGSSMYYKGGIIAYDNYVKINELGVEQDILDKYGAVSGEVVRQMAEGVRRKMGTDVGIATSGIAGPGGGTPDKPVGTIWIAYSDATQTIAKKLNYNKSRLLNIEYTALQALNLIRQSLPGPVEE</sequence>
<dbReference type="InterPro" id="IPR050101">
    <property type="entry name" value="CinA"/>
</dbReference>
<dbReference type="Pfam" id="PF00994">
    <property type="entry name" value="MoCF_biosynth"/>
    <property type="match status" value="1"/>
</dbReference>
<comment type="similarity">
    <text evidence="1">Belongs to the CinA family.</text>
</comment>
<dbReference type="InterPro" id="IPR008136">
    <property type="entry name" value="CinA_C"/>
</dbReference>
<dbReference type="AlphaFoldDB" id="A0A6P1P3B0"/>
<dbReference type="InterPro" id="IPR036425">
    <property type="entry name" value="MoaB/Mog-like_dom_sf"/>
</dbReference>
<evidence type="ECO:0000313" key="4">
    <source>
        <dbReference type="Proteomes" id="UP000464214"/>
    </source>
</evidence>
<proteinExistence type="inferred from homology"/>
<dbReference type="Gene3D" id="3.40.980.10">
    <property type="entry name" value="MoaB/Mog-like domain"/>
    <property type="match status" value="1"/>
</dbReference>
<dbReference type="NCBIfam" id="TIGR00177">
    <property type="entry name" value="molyb_syn"/>
    <property type="match status" value="1"/>
</dbReference>
<reference evidence="3 4" key="1">
    <citation type="submission" date="2020-01" db="EMBL/GenBank/DDBJ databases">
        <authorList>
            <person name="Kim M."/>
        </authorList>
    </citation>
    <scope>NUCLEOTIDE SEQUENCE [LARGE SCALE GENOMIC DNA]</scope>
    <source>
        <strain evidence="3 4">BT10</strain>
    </source>
</reference>
<dbReference type="PANTHER" id="PTHR13939:SF0">
    <property type="entry name" value="NMN AMIDOHYDROLASE-LIKE PROTEIN YFAY"/>
    <property type="match status" value="1"/>
</dbReference>
<dbReference type="SUPFAM" id="SSF142433">
    <property type="entry name" value="CinA-like"/>
    <property type="match status" value="1"/>
</dbReference>
<dbReference type="RefSeq" id="WP_160693695.1">
    <property type="nucleotide sequence ID" value="NZ_CP047897.1"/>
</dbReference>
<dbReference type="Pfam" id="PF02464">
    <property type="entry name" value="CinA"/>
    <property type="match status" value="1"/>
</dbReference>
<evidence type="ECO:0000256" key="1">
    <source>
        <dbReference type="HAMAP-Rule" id="MF_00226"/>
    </source>
</evidence>
<protein>
    <recommendedName>
        <fullName evidence="1">CinA-like protein</fullName>
    </recommendedName>
</protein>
<dbReference type="KEGG" id="nib:GU926_16180"/>
<evidence type="ECO:0000259" key="2">
    <source>
        <dbReference type="SMART" id="SM00852"/>
    </source>
</evidence>
<dbReference type="NCBIfam" id="TIGR00199">
    <property type="entry name" value="PncC_domain"/>
    <property type="match status" value="1"/>
</dbReference>
<dbReference type="InterPro" id="IPR036653">
    <property type="entry name" value="CinA-like_C"/>
</dbReference>
<dbReference type="InterPro" id="IPR041424">
    <property type="entry name" value="CinA_KH"/>
</dbReference>
<name>A0A6P1P3B0_9BACT</name>
<dbReference type="HAMAP" id="MF_00226_B">
    <property type="entry name" value="CinA_B"/>
    <property type="match status" value="1"/>
</dbReference>
<dbReference type="EMBL" id="CP047897">
    <property type="protein sequence ID" value="QHL88882.1"/>
    <property type="molecule type" value="Genomic_DNA"/>
</dbReference>
<dbReference type="Pfam" id="PF18146">
    <property type="entry name" value="CinA_KH"/>
    <property type="match status" value="1"/>
</dbReference>
<evidence type="ECO:0000313" key="3">
    <source>
        <dbReference type="EMBL" id="QHL88882.1"/>
    </source>
</evidence>
<dbReference type="NCBIfam" id="TIGR00200">
    <property type="entry name" value="cinA_nterm"/>
    <property type="match status" value="1"/>
</dbReference>
<dbReference type="PIRSF" id="PIRSF006728">
    <property type="entry name" value="CinA"/>
    <property type="match status" value="1"/>
</dbReference>
<dbReference type="CDD" id="cd00885">
    <property type="entry name" value="cinA"/>
    <property type="match status" value="1"/>
</dbReference>